<proteinExistence type="predicted"/>
<evidence type="ECO:0000313" key="2">
    <source>
        <dbReference type="EMBL" id="KAG0578055.1"/>
    </source>
</evidence>
<dbReference type="AlphaFoldDB" id="A0A8T0I4Z8"/>
<name>A0A8T0I4Z8_CERPU</name>
<dbReference type="EMBL" id="CM026425">
    <property type="protein sequence ID" value="KAG0578055.1"/>
    <property type="molecule type" value="Genomic_DNA"/>
</dbReference>
<comment type="caution">
    <text evidence="2">The sequence shown here is derived from an EMBL/GenBank/DDBJ whole genome shotgun (WGS) entry which is preliminary data.</text>
</comment>
<sequence length="190" mass="22404">MLQSSKSSRKKPWRDPRRSQISDNGHLHHLEPDNQKHSYSHTNNSVEKTNYKVPSHIINEIPAFYRKQTLITEPTESNYLGTKGQRKSQSPVPWYGRSFTDVSNYMHKPPPPHLPQDVPLIDYKKNLGQINEEWYISPKQRVTQLRSCESKFKHWWHDEPTRPPQITVPPQYMRKEDLYAALPRQPQLSA</sequence>
<dbReference type="Proteomes" id="UP000822688">
    <property type="component" value="Chromosome 5"/>
</dbReference>
<reference evidence="2" key="1">
    <citation type="submission" date="2020-06" db="EMBL/GenBank/DDBJ databases">
        <title>WGS assembly of Ceratodon purpureus strain R40.</title>
        <authorList>
            <person name="Carey S.B."/>
            <person name="Jenkins J."/>
            <person name="Shu S."/>
            <person name="Lovell J.T."/>
            <person name="Sreedasyam A."/>
            <person name="Maumus F."/>
            <person name="Tiley G.P."/>
            <person name="Fernandez-Pozo N."/>
            <person name="Barry K."/>
            <person name="Chen C."/>
            <person name="Wang M."/>
            <person name="Lipzen A."/>
            <person name="Daum C."/>
            <person name="Saski C.A."/>
            <person name="Payton A.C."/>
            <person name="Mcbreen J.C."/>
            <person name="Conrad R.E."/>
            <person name="Kollar L.M."/>
            <person name="Olsson S."/>
            <person name="Huttunen S."/>
            <person name="Landis J.B."/>
            <person name="Wickett N.J."/>
            <person name="Johnson M.G."/>
            <person name="Rensing S.A."/>
            <person name="Grimwood J."/>
            <person name="Schmutz J."/>
            <person name="Mcdaniel S.F."/>
        </authorList>
    </citation>
    <scope>NUCLEOTIDE SEQUENCE</scope>
    <source>
        <strain evidence="2">R40</strain>
    </source>
</reference>
<feature type="compositionally biased region" description="Basic and acidic residues" evidence="1">
    <location>
        <begin position="13"/>
        <end position="36"/>
    </location>
</feature>
<accession>A0A8T0I4Z8</accession>
<protein>
    <submittedName>
        <fullName evidence="2">Uncharacterized protein</fullName>
    </submittedName>
</protein>
<organism evidence="2 3">
    <name type="scientific">Ceratodon purpureus</name>
    <name type="common">Fire moss</name>
    <name type="synonym">Dicranum purpureum</name>
    <dbReference type="NCBI Taxonomy" id="3225"/>
    <lineage>
        <taxon>Eukaryota</taxon>
        <taxon>Viridiplantae</taxon>
        <taxon>Streptophyta</taxon>
        <taxon>Embryophyta</taxon>
        <taxon>Bryophyta</taxon>
        <taxon>Bryophytina</taxon>
        <taxon>Bryopsida</taxon>
        <taxon>Dicranidae</taxon>
        <taxon>Pseudoditrichales</taxon>
        <taxon>Ditrichaceae</taxon>
        <taxon>Ceratodon</taxon>
    </lineage>
</organism>
<feature type="region of interest" description="Disordered" evidence="1">
    <location>
        <begin position="1"/>
        <end position="42"/>
    </location>
</feature>
<keyword evidence="3" id="KW-1185">Reference proteome</keyword>
<evidence type="ECO:0000256" key="1">
    <source>
        <dbReference type="SAM" id="MobiDB-lite"/>
    </source>
</evidence>
<gene>
    <name evidence="2" type="ORF">KC19_5G201800</name>
</gene>
<evidence type="ECO:0000313" key="3">
    <source>
        <dbReference type="Proteomes" id="UP000822688"/>
    </source>
</evidence>